<evidence type="ECO:0000313" key="1">
    <source>
        <dbReference type="EMBL" id="CEK85813.1"/>
    </source>
</evidence>
<organism evidence="1">
    <name type="scientific">Arion vulgaris</name>
    <dbReference type="NCBI Taxonomy" id="1028688"/>
    <lineage>
        <taxon>Eukaryota</taxon>
        <taxon>Metazoa</taxon>
        <taxon>Spiralia</taxon>
        <taxon>Lophotrochozoa</taxon>
        <taxon>Mollusca</taxon>
        <taxon>Gastropoda</taxon>
        <taxon>Heterobranchia</taxon>
        <taxon>Euthyneura</taxon>
        <taxon>Panpulmonata</taxon>
        <taxon>Eupulmonata</taxon>
        <taxon>Stylommatophora</taxon>
        <taxon>Helicina</taxon>
        <taxon>Arionoidea</taxon>
        <taxon>Arionidae</taxon>
        <taxon>Arion</taxon>
    </lineage>
</organism>
<proteinExistence type="predicted"/>
<accession>A0A0B7AYE6</accession>
<gene>
    <name evidence="1" type="primary">ORF150378</name>
</gene>
<dbReference type="AlphaFoldDB" id="A0A0B7AYE6"/>
<protein>
    <submittedName>
        <fullName evidence="1">Uncharacterized protein</fullName>
    </submittedName>
</protein>
<feature type="non-terminal residue" evidence="1">
    <location>
        <position position="1"/>
    </location>
</feature>
<name>A0A0B7AYE6_9EUPU</name>
<sequence>VFFPQLIRQVTVDSSSDSLAGCVELSAHVGDGNSFSQLVQLHHFMLSYGRTKIL</sequence>
<reference evidence="1" key="1">
    <citation type="submission" date="2014-12" db="EMBL/GenBank/DDBJ databases">
        <title>Insight into the proteome of Arion vulgaris.</title>
        <authorList>
            <person name="Aradska J."/>
            <person name="Bulat T."/>
            <person name="Smidak R."/>
            <person name="Sarate P."/>
            <person name="Gangsoo J."/>
            <person name="Sialana F."/>
            <person name="Bilban M."/>
            <person name="Lubec G."/>
        </authorList>
    </citation>
    <scope>NUCLEOTIDE SEQUENCE</scope>
    <source>
        <tissue evidence="1">Skin</tissue>
    </source>
</reference>
<dbReference type="EMBL" id="HACG01038948">
    <property type="protein sequence ID" value="CEK85813.1"/>
    <property type="molecule type" value="Transcribed_RNA"/>
</dbReference>